<comment type="subcellular location">
    <subcellularLocation>
        <location evidence="1">Membrane</location>
        <topology evidence="1">Multi-pass membrane protein</topology>
    </subcellularLocation>
</comment>
<keyword evidence="4" id="KW-0472">Membrane</keyword>
<gene>
    <name evidence="5" type="primary">G6PC2</name>
    <name evidence="5" type="ORF">GZH46_02167</name>
</gene>
<keyword evidence="2" id="KW-0812">Transmembrane</keyword>
<feature type="non-terminal residue" evidence="5">
    <location>
        <position position="129"/>
    </location>
</feature>
<accession>A0ABQ7S7B4</accession>
<sequence length="129" mass="15108">MPHVIISNAMEAVHDQSLSAIAFIQHSFIEQKNFMVWISMFFDPRYVFLIYAPLLFALSRHVSQKLVITLTITEWSNQILKWFLAGERPYWYVHERADEIVGQRSMLFQLMPNHTALGAPVELRQFPVT</sequence>
<dbReference type="EMBL" id="JAIFTH010000541">
    <property type="protein sequence ID" value="KAG9509320.1"/>
    <property type="molecule type" value="Genomic_DNA"/>
</dbReference>
<evidence type="ECO:0000313" key="5">
    <source>
        <dbReference type="EMBL" id="KAG9509320.1"/>
    </source>
</evidence>
<evidence type="ECO:0000313" key="6">
    <source>
        <dbReference type="Proteomes" id="UP000825002"/>
    </source>
</evidence>
<evidence type="ECO:0000256" key="3">
    <source>
        <dbReference type="ARBA" id="ARBA00022989"/>
    </source>
</evidence>
<keyword evidence="3" id="KW-1133">Transmembrane helix</keyword>
<dbReference type="Proteomes" id="UP000825002">
    <property type="component" value="Unassembled WGS sequence"/>
</dbReference>
<evidence type="ECO:0000256" key="4">
    <source>
        <dbReference type="ARBA" id="ARBA00023136"/>
    </source>
</evidence>
<evidence type="ECO:0000256" key="2">
    <source>
        <dbReference type="ARBA" id="ARBA00022692"/>
    </source>
</evidence>
<dbReference type="InterPro" id="IPR036938">
    <property type="entry name" value="PAP2/HPO_sf"/>
</dbReference>
<dbReference type="PANTHER" id="PTHR12591:SF0">
    <property type="entry name" value="FI19814P1"/>
    <property type="match status" value="1"/>
</dbReference>
<dbReference type="SUPFAM" id="SSF48317">
    <property type="entry name" value="Acid phosphatase/Vanadium-dependent haloperoxidase"/>
    <property type="match status" value="1"/>
</dbReference>
<reference evidence="5 6" key="1">
    <citation type="submission" date="2020-10" db="EMBL/GenBank/DDBJ databases">
        <authorList>
            <person name="Klimov P.B."/>
            <person name="Dyachkov S.M."/>
            <person name="Chetverikov P.E."/>
        </authorList>
    </citation>
    <scope>NUCLEOTIDE SEQUENCE [LARGE SCALE GENOMIC DNA]</scope>
    <source>
        <strain evidence="5">BMOC 18-1129-001#AD2665</strain>
        <tissue evidence="5">Entire mites</tissue>
    </source>
</reference>
<protein>
    <submittedName>
        <fullName evidence="5">Glucose-6-phosphatase 2</fullName>
    </submittedName>
</protein>
<proteinExistence type="predicted"/>
<organism evidence="5 6">
    <name type="scientific">Fragariocoptes setiger</name>
    <dbReference type="NCBI Taxonomy" id="1670756"/>
    <lineage>
        <taxon>Eukaryota</taxon>
        <taxon>Metazoa</taxon>
        <taxon>Ecdysozoa</taxon>
        <taxon>Arthropoda</taxon>
        <taxon>Chelicerata</taxon>
        <taxon>Arachnida</taxon>
        <taxon>Acari</taxon>
        <taxon>Acariformes</taxon>
        <taxon>Trombidiformes</taxon>
        <taxon>Prostigmata</taxon>
        <taxon>Eupodina</taxon>
        <taxon>Eriophyoidea</taxon>
        <taxon>Phytoptidae</taxon>
        <taxon>Fragariocoptes</taxon>
    </lineage>
</organism>
<evidence type="ECO:0000256" key="1">
    <source>
        <dbReference type="ARBA" id="ARBA00004141"/>
    </source>
</evidence>
<comment type="caution">
    <text evidence="5">The sequence shown here is derived from an EMBL/GenBank/DDBJ whole genome shotgun (WGS) entry which is preliminary data.</text>
</comment>
<name>A0ABQ7S7B4_9ACAR</name>
<keyword evidence="6" id="KW-1185">Reference proteome</keyword>
<dbReference type="PANTHER" id="PTHR12591">
    <property type="entry name" value="GLUCOSE-6-PHOSPHATASE"/>
    <property type="match status" value="1"/>
</dbReference>